<feature type="transmembrane region" description="Helical" evidence="2">
    <location>
        <begin position="6"/>
        <end position="24"/>
    </location>
</feature>
<dbReference type="OrthoDB" id="677868at2"/>
<protein>
    <submittedName>
        <fullName evidence="3">DUF2304 domain-containing protein</fullName>
    </submittedName>
</protein>
<dbReference type="EMBL" id="QXED01000004">
    <property type="protein sequence ID" value="RIV22288.1"/>
    <property type="molecule type" value="Genomic_DNA"/>
</dbReference>
<keyword evidence="2" id="KW-0472">Membrane</keyword>
<dbReference type="Pfam" id="PF10066">
    <property type="entry name" value="DUF2304"/>
    <property type="match status" value="1"/>
</dbReference>
<evidence type="ECO:0000256" key="1">
    <source>
        <dbReference type="SAM" id="Coils"/>
    </source>
</evidence>
<dbReference type="InterPro" id="IPR019277">
    <property type="entry name" value="DUF2304"/>
</dbReference>
<sequence length="144" mass="16354">MASLPITIQIISLIGAFTFMFFIFRLIVKGRLREEYSIVWILCTIILIVFAVWRKGLEQISLLLGVYYPPSLIFIGAIFAIIFFLVHLSVVISKLQNQIKTLAQEVAYLKQQIDQQTVKESAVRAIPSENDEPTVVAEDKVLPQ</sequence>
<keyword evidence="2" id="KW-0812">Transmembrane</keyword>
<proteinExistence type="predicted"/>
<evidence type="ECO:0000313" key="4">
    <source>
        <dbReference type="Proteomes" id="UP000283523"/>
    </source>
</evidence>
<dbReference type="Proteomes" id="UP000283523">
    <property type="component" value="Unassembled WGS sequence"/>
</dbReference>
<gene>
    <name evidence="3" type="ORF">DYU11_14795</name>
</gene>
<organism evidence="3 4">
    <name type="scientific">Fibrisoma montanum</name>
    <dbReference type="NCBI Taxonomy" id="2305895"/>
    <lineage>
        <taxon>Bacteria</taxon>
        <taxon>Pseudomonadati</taxon>
        <taxon>Bacteroidota</taxon>
        <taxon>Cytophagia</taxon>
        <taxon>Cytophagales</taxon>
        <taxon>Spirosomataceae</taxon>
        <taxon>Fibrisoma</taxon>
    </lineage>
</organism>
<feature type="transmembrane region" description="Helical" evidence="2">
    <location>
        <begin position="36"/>
        <end position="53"/>
    </location>
</feature>
<reference evidence="3 4" key="1">
    <citation type="submission" date="2018-08" db="EMBL/GenBank/DDBJ databases">
        <title>Fibrisoma montanum sp. nov., isolated from Danxia mountain soil.</title>
        <authorList>
            <person name="Huang Y."/>
        </authorList>
    </citation>
    <scope>NUCLEOTIDE SEQUENCE [LARGE SCALE GENOMIC DNA]</scope>
    <source>
        <strain evidence="3 4">HYT19</strain>
    </source>
</reference>
<dbReference type="RefSeq" id="WP_119668473.1">
    <property type="nucleotide sequence ID" value="NZ_QXED01000004.1"/>
</dbReference>
<feature type="transmembrane region" description="Helical" evidence="2">
    <location>
        <begin position="73"/>
        <end position="92"/>
    </location>
</feature>
<feature type="coiled-coil region" evidence="1">
    <location>
        <begin position="85"/>
        <end position="112"/>
    </location>
</feature>
<evidence type="ECO:0000256" key="2">
    <source>
        <dbReference type="SAM" id="Phobius"/>
    </source>
</evidence>
<name>A0A418M836_9BACT</name>
<dbReference type="AlphaFoldDB" id="A0A418M836"/>
<keyword evidence="4" id="KW-1185">Reference proteome</keyword>
<accession>A0A418M836</accession>
<evidence type="ECO:0000313" key="3">
    <source>
        <dbReference type="EMBL" id="RIV22288.1"/>
    </source>
</evidence>
<keyword evidence="1" id="KW-0175">Coiled coil</keyword>
<comment type="caution">
    <text evidence="3">The sequence shown here is derived from an EMBL/GenBank/DDBJ whole genome shotgun (WGS) entry which is preliminary data.</text>
</comment>
<keyword evidence="2" id="KW-1133">Transmembrane helix</keyword>